<evidence type="ECO:0000256" key="1">
    <source>
        <dbReference type="SAM" id="Coils"/>
    </source>
</evidence>
<feature type="coiled-coil region" evidence="1">
    <location>
        <begin position="73"/>
        <end position="121"/>
    </location>
</feature>
<gene>
    <name evidence="2" type="ORF">JBS370_LOCUS999</name>
</gene>
<keyword evidence="1" id="KW-0175">Coiled coil</keyword>
<accession>A0A818JTJ4</accession>
<name>A0A818JTJ4_9BILA</name>
<protein>
    <submittedName>
        <fullName evidence="2">Uncharacterized protein</fullName>
    </submittedName>
</protein>
<dbReference type="EMBL" id="CAJOBD010000030">
    <property type="protein sequence ID" value="CAF3543911.1"/>
    <property type="molecule type" value="Genomic_DNA"/>
</dbReference>
<reference evidence="2" key="1">
    <citation type="submission" date="2021-02" db="EMBL/GenBank/DDBJ databases">
        <authorList>
            <person name="Nowell W R."/>
        </authorList>
    </citation>
    <scope>NUCLEOTIDE SEQUENCE</scope>
</reference>
<dbReference type="Proteomes" id="UP000663836">
    <property type="component" value="Unassembled WGS sequence"/>
</dbReference>
<evidence type="ECO:0000313" key="2">
    <source>
        <dbReference type="EMBL" id="CAF3543911.1"/>
    </source>
</evidence>
<comment type="caution">
    <text evidence="2">The sequence shown here is derived from an EMBL/GenBank/DDBJ whole genome shotgun (WGS) entry which is preliminary data.</text>
</comment>
<dbReference type="AlphaFoldDB" id="A0A818JTJ4"/>
<sequence length="359" mass="41861">MPEFGRCDDPSCNEKAVRLFDCAHHCMKMICLQHLIEHDRLVENNKRQLEIVQLELKRLYSIYSSLIDEDKIRHEYEQNLDDYKKLVNEVNTLLENNSNDIEQFRLIIEKLKQTINEKQRQSGGDSLTIVKVEPIEEISSSTTNVEKDESLFIGFDRLQNKTIIATDDDNYSINTNIHIHRLAGQCPLWVNGAYGLNQEHHFHRLCRKKCFADLSSHMRQYHGLLTPIANVIARAVYSKIPVTKRLIPNDLQVIDPRRSFFCPLRVECQNRCWLSPSSLRTHLIDVHRMNQSMAEVKVKKIKILNRNKPMSKIKNKILQIIKKIESTSKDQKQTYSKLNQSLIIISSNLIQIIVAHIIE</sequence>
<organism evidence="2 3">
    <name type="scientific">Rotaria sordida</name>
    <dbReference type="NCBI Taxonomy" id="392033"/>
    <lineage>
        <taxon>Eukaryota</taxon>
        <taxon>Metazoa</taxon>
        <taxon>Spiralia</taxon>
        <taxon>Gnathifera</taxon>
        <taxon>Rotifera</taxon>
        <taxon>Eurotatoria</taxon>
        <taxon>Bdelloidea</taxon>
        <taxon>Philodinida</taxon>
        <taxon>Philodinidae</taxon>
        <taxon>Rotaria</taxon>
    </lineage>
</organism>
<proteinExistence type="predicted"/>
<evidence type="ECO:0000313" key="3">
    <source>
        <dbReference type="Proteomes" id="UP000663836"/>
    </source>
</evidence>